<dbReference type="Pfam" id="PF00686">
    <property type="entry name" value="CBM_20"/>
    <property type="match status" value="1"/>
</dbReference>
<comment type="caution">
    <text evidence="10">The sequence shown here is derived from an EMBL/GenBank/DDBJ whole genome shotgun (WGS) entry which is preliminary data.</text>
</comment>
<dbReference type="InterPro" id="IPR051406">
    <property type="entry name" value="PLD_domain"/>
</dbReference>
<dbReference type="Gene3D" id="2.60.40.10">
    <property type="entry name" value="Immunoglobulins"/>
    <property type="match status" value="1"/>
</dbReference>
<feature type="compositionally biased region" description="Polar residues" evidence="7">
    <location>
        <begin position="1"/>
        <end position="16"/>
    </location>
</feature>
<evidence type="ECO:0000256" key="4">
    <source>
        <dbReference type="ARBA" id="ARBA00022801"/>
    </source>
</evidence>
<proteinExistence type="inferred from homology"/>
<evidence type="ECO:0000256" key="3">
    <source>
        <dbReference type="ARBA" id="ARBA00012027"/>
    </source>
</evidence>
<evidence type="ECO:0000259" key="8">
    <source>
        <dbReference type="PROSITE" id="PS50035"/>
    </source>
</evidence>
<evidence type="ECO:0000256" key="2">
    <source>
        <dbReference type="ARBA" id="ARBA00008664"/>
    </source>
</evidence>
<evidence type="ECO:0000256" key="6">
    <source>
        <dbReference type="ARBA" id="ARBA00023098"/>
    </source>
</evidence>
<protein>
    <recommendedName>
        <fullName evidence="3">phospholipase D</fullName>
        <ecNumber evidence="3">3.1.4.4</ecNumber>
    </recommendedName>
</protein>
<dbReference type="InterPro" id="IPR002044">
    <property type="entry name" value="CBM20"/>
</dbReference>
<dbReference type="SUPFAM" id="SSF49452">
    <property type="entry name" value="Starch-binding domain-like"/>
    <property type="match status" value="1"/>
</dbReference>
<keyword evidence="5" id="KW-0442">Lipid degradation</keyword>
<accession>A0ABS7AQ42</accession>
<keyword evidence="4" id="KW-0378">Hydrolase</keyword>
<evidence type="ECO:0000256" key="5">
    <source>
        <dbReference type="ARBA" id="ARBA00022963"/>
    </source>
</evidence>
<evidence type="ECO:0000313" key="10">
    <source>
        <dbReference type="EMBL" id="MBW6410742.1"/>
    </source>
</evidence>
<organism evidence="10 11">
    <name type="scientific">Clostridium weizhouense</name>
    <dbReference type="NCBI Taxonomy" id="2859781"/>
    <lineage>
        <taxon>Bacteria</taxon>
        <taxon>Bacillati</taxon>
        <taxon>Bacillota</taxon>
        <taxon>Clostridia</taxon>
        <taxon>Eubacteriales</taxon>
        <taxon>Clostridiaceae</taxon>
        <taxon>Clostridium</taxon>
    </lineage>
</organism>
<dbReference type="SMART" id="SM00155">
    <property type="entry name" value="PLDc"/>
    <property type="match status" value="2"/>
</dbReference>
<gene>
    <name evidence="10" type="ORF">KYD98_11625</name>
</gene>
<sequence length="723" mass="82998">MNQENVIDITDISNESEANEKTVEDKIKGDKLDNQNTDNIIKDNDLNSENNDLNKDNKLDKIETENKEKSIVTTEKVEKDADKAIDITEDSKENIEDIEEDNENIEVKKEDFATPIDYGFWFDKDNKNKDIIRAYVDLGVNNYEYHKKMTLNMHIERENGAIEHYLYYLKYKGNIENGKEKWGTDRINIDTNPSWNGEIKNVYITYNILNDINDDGKRELCPSKNKYLIATLKDLDKTNLKSNIGIPKVAKDNDYITPNKVVDTSLAKTMSHKFKDSIPKTDVYFAPYGNPECRVIKEIEKVIKNKQKDPDGYHYIHASYYDINDYRIVDKLIEAHNKGVEVLILSDSSHMYTSKTWETEYKKMQQAGIEVLGVCREGFAASNHTKIAIYDGDVVSTGSYNWEYGAAEQNCENVSFFTSKELASVYEQIFQSVAGLGEITYKNSSSSKINVYYSQYHNIPKAIYDEIENAKDEVVISMFTLRHLNFNHNGVEKDMLDALVRAQKRGVKVRLVLESNIADEGEYYGTTTPNDLTDEWLSENGIDVVKVHTNYHGNKYSTMHHKFAVIDRKTVLTGSANWFSATVVSDDDLIVIRDKDVAKKYFGEFVNLRSHYDPKFNAEEFPQTKLSFSMFNNNTSFGEKVYVVGNIPELGNWDINNALELSGDSWPNWKSTNSIILPSGMNFEYKYVVKTSNGLVYESGENRQHIVNPVDSEDNIEESFNKK</sequence>
<feature type="domain" description="PLD phosphodiesterase" evidence="8">
    <location>
        <begin position="555"/>
        <end position="582"/>
    </location>
</feature>
<comment type="catalytic activity">
    <reaction evidence="1">
        <text>a 1,2-diacyl-sn-glycero-3-phosphocholine + H2O = a 1,2-diacyl-sn-glycero-3-phosphate + choline + H(+)</text>
        <dbReference type="Rhea" id="RHEA:14445"/>
        <dbReference type="ChEBI" id="CHEBI:15354"/>
        <dbReference type="ChEBI" id="CHEBI:15377"/>
        <dbReference type="ChEBI" id="CHEBI:15378"/>
        <dbReference type="ChEBI" id="CHEBI:57643"/>
        <dbReference type="ChEBI" id="CHEBI:58608"/>
        <dbReference type="EC" id="3.1.4.4"/>
    </reaction>
</comment>
<dbReference type="SMART" id="SM01065">
    <property type="entry name" value="CBM_2"/>
    <property type="match status" value="1"/>
</dbReference>
<dbReference type="CDD" id="cd05467">
    <property type="entry name" value="CBM20"/>
    <property type="match status" value="1"/>
</dbReference>
<name>A0ABS7AQ42_9CLOT</name>
<dbReference type="PANTHER" id="PTHR43856">
    <property type="entry name" value="CARDIOLIPIN HYDROLASE"/>
    <property type="match status" value="1"/>
</dbReference>
<feature type="domain" description="PLD phosphodiesterase" evidence="8">
    <location>
        <begin position="379"/>
        <end position="406"/>
    </location>
</feature>
<feature type="region of interest" description="Disordered" evidence="7">
    <location>
        <begin position="1"/>
        <end position="53"/>
    </location>
</feature>
<evidence type="ECO:0000256" key="7">
    <source>
        <dbReference type="SAM" id="MobiDB-lite"/>
    </source>
</evidence>
<evidence type="ECO:0000313" key="11">
    <source>
        <dbReference type="Proteomes" id="UP001519921"/>
    </source>
</evidence>
<dbReference type="PANTHER" id="PTHR43856:SF1">
    <property type="entry name" value="MITOCHONDRIAL CARDIOLIPIN HYDROLASE"/>
    <property type="match status" value="1"/>
</dbReference>
<dbReference type="PROSITE" id="PS50035">
    <property type="entry name" value="PLD"/>
    <property type="match status" value="2"/>
</dbReference>
<feature type="domain" description="CBM20" evidence="9">
    <location>
        <begin position="618"/>
        <end position="722"/>
    </location>
</feature>
<dbReference type="Proteomes" id="UP001519921">
    <property type="component" value="Unassembled WGS sequence"/>
</dbReference>
<evidence type="ECO:0000256" key="1">
    <source>
        <dbReference type="ARBA" id="ARBA00000798"/>
    </source>
</evidence>
<dbReference type="Pfam" id="PF13091">
    <property type="entry name" value="PLDc_2"/>
    <property type="match status" value="2"/>
</dbReference>
<comment type="similarity">
    <text evidence="2">Belongs to the phospholipase D family.</text>
</comment>
<dbReference type="InterPro" id="IPR013784">
    <property type="entry name" value="Carb-bd-like_fold"/>
</dbReference>
<dbReference type="InterPro" id="IPR001736">
    <property type="entry name" value="PLipase_D/transphosphatidylase"/>
</dbReference>
<keyword evidence="6" id="KW-0443">Lipid metabolism</keyword>
<dbReference type="InterPro" id="IPR025202">
    <property type="entry name" value="PLD-like_dom"/>
</dbReference>
<dbReference type="Gene3D" id="3.30.870.10">
    <property type="entry name" value="Endonuclease Chain A"/>
    <property type="match status" value="2"/>
</dbReference>
<reference evidence="10 11" key="1">
    <citation type="submission" date="2021-07" db="EMBL/GenBank/DDBJ databases">
        <title>Clostridium weizhouense sp. nov., an anaerobic bacterium isolated from activated sludge of Petroleum wastewater.</title>
        <authorList>
            <person name="Li Q."/>
        </authorList>
    </citation>
    <scope>NUCLEOTIDE SEQUENCE [LARGE SCALE GENOMIC DNA]</scope>
    <source>
        <strain evidence="10 11">YB-6</strain>
    </source>
</reference>
<evidence type="ECO:0000259" key="9">
    <source>
        <dbReference type="PROSITE" id="PS51166"/>
    </source>
</evidence>
<dbReference type="EMBL" id="JAHXPT010000009">
    <property type="protein sequence ID" value="MBW6410742.1"/>
    <property type="molecule type" value="Genomic_DNA"/>
</dbReference>
<feature type="compositionally biased region" description="Basic and acidic residues" evidence="7">
    <location>
        <begin position="18"/>
        <end position="33"/>
    </location>
</feature>
<dbReference type="PROSITE" id="PS51166">
    <property type="entry name" value="CBM20"/>
    <property type="match status" value="1"/>
</dbReference>
<dbReference type="SUPFAM" id="SSF56024">
    <property type="entry name" value="Phospholipase D/nuclease"/>
    <property type="match status" value="2"/>
</dbReference>
<dbReference type="InterPro" id="IPR013783">
    <property type="entry name" value="Ig-like_fold"/>
</dbReference>
<dbReference type="EC" id="3.1.4.4" evidence="3"/>
<keyword evidence="11" id="KW-1185">Reference proteome</keyword>